<dbReference type="CDD" id="cd14279">
    <property type="entry name" value="CUE"/>
    <property type="match status" value="1"/>
</dbReference>
<dbReference type="InterPro" id="IPR009060">
    <property type="entry name" value="UBA-like_sf"/>
</dbReference>
<dbReference type="Pfam" id="PF02845">
    <property type="entry name" value="CUE"/>
    <property type="match status" value="1"/>
</dbReference>
<accession>A0A6L2LFN2</accession>
<evidence type="ECO:0000256" key="1">
    <source>
        <dbReference type="SAM" id="Coils"/>
    </source>
</evidence>
<organism evidence="4">
    <name type="scientific">Tanacetum cinerariifolium</name>
    <name type="common">Dalmatian daisy</name>
    <name type="synonym">Chrysanthemum cinerariifolium</name>
    <dbReference type="NCBI Taxonomy" id="118510"/>
    <lineage>
        <taxon>Eukaryota</taxon>
        <taxon>Viridiplantae</taxon>
        <taxon>Streptophyta</taxon>
        <taxon>Embryophyta</taxon>
        <taxon>Tracheophyta</taxon>
        <taxon>Spermatophyta</taxon>
        <taxon>Magnoliopsida</taxon>
        <taxon>eudicotyledons</taxon>
        <taxon>Gunneridae</taxon>
        <taxon>Pentapetalae</taxon>
        <taxon>asterids</taxon>
        <taxon>campanulids</taxon>
        <taxon>Asterales</taxon>
        <taxon>Asteraceae</taxon>
        <taxon>Asteroideae</taxon>
        <taxon>Anthemideae</taxon>
        <taxon>Anthemidinae</taxon>
        <taxon>Tanacetum</taxon>
    </lineage>
</organism>
<keyword evidence="1" id="KW-0175">Coiled coil</keyword>
<sequence length="332" mass="37152">MESVSIRRIQCVGYDVLGFLGVGTTLDIFQIFYYYIFNTAYWSSGDGVLLLFPSWSFGVRAYGGDDRSGGRRGDTGTMDLIYPMSAMVCGKRSYYEEMEASPVTKKLRSSSSSSPVKLTSSSLDRLIDLFPNLDNQLLEKALDENGNDLDSTINSLNESYRGYVEGNSGSAEMSNAATTKEYAENSAAAPDNIHRSGAEWVELFVTEMTNATSVDDARSRCMRMLESLEKSITKRAGGEAAQSLHKENMVLKEQIEALLRENTILKRAVAIQHERQKDYDNSTQEVQHLKQLVSAYQERARNLEVEKYALTMHLKQAQEGSSMPGRFHPDVF</sequence>
<dbReference type="PANTHER" id="PTHR31245">
    <property type="entry name" value="UBIQUITIN SYSTEM COMPONENT CUE PROTEIN"/>
    <property type="match status" value="1"/>
</dbReference>
<dbReference type="SUPFAM" id="SSF46934">
    <property type="entry name" value="UBA-like"/>
    <property type="match status" value="1"/>
</dbReference>
<keyword evidence="2" id="KW-1133">Transmembrane helix</keyword>
<dbReference type="GO" id="GO:0043130">
    <property type="term" value="F:ubiquitin binding"/>
    <property type="evidence" value="ECO:0007669"/>
    <property type="project" value="InterPro"/>
</dbReference>
<dbReference type="InterPro" id="IPR003892">
    <property type="entry name" value="CUE"/>
</dbReference>
<protein>
    <recommendedName>
        <fullName evidence="3">CUE domain-containing protein</fullName>
    </recommendedName>
</protein>
<feature type="transmembrane region" description="Helical" evidence="2">
    <location>
        <begin position="12"/>
        <end position="35"/>
    </location>
</feature>
<reference evidence="4" key="1">
    <citation type="journal article" date="2019" name="Sci. Rep.">
        <title>Draft genome of Tanacetum cinerariifolium, the natural source of mosquito coil.</title>
        <authorList>
            <person name="Yamashiro T."/>
            <person name="Shiraishi A."/>
            <person name="Satake H."/>
            <person name="Nakayama K."/>
        </authorList>
    </citation>
    <scope>NUCLEOTIDE SEQUENCE</scope>
</reference>
<gene>
    <name evidence="4" type="ORF">Tci_031907</name>
</gene>
<dbReference type="Gene3D" id="1.10.8.10">
    <property type="entry name" value="DNA helicase RuvA subunit, C-terminal domain"/>
    <property type="match status" value="1"/>
</dbReference>
<dbReference type="PROSITE" id="PS51140">
    <property type="entry name" value="CUE"/>
    <property type="match status" value="1"/>
</dbReference>
<name>A0A6L2LFN2_TANCI</name>
<comment type="caution">
    <text evidence="4">The sequence shown here is derived from an EMBL/GenBank/DDBJ whole genome shotgun (WGS) entry which is preliminary data.</text>
</comment>
<keyword evidence="2" id="KW-0812">Transmembrane</keyword>
<evidence type="ECO:0000256" key="2">
    <source>
        <dbReference type="SAM" id="Phobius"/>
    </source>
</evidence>
<evidence type="ECO:0000259" key="3">
    <source>
        <dbReference type="PROSITE" id="PS51140"/>
    </source>
</evidence>
<dbReference type="EMBL" id="BKCJ010004256">
    <property type="protein sequence ID" value="GEU59929.1"/>
    <property type="molecule type" value="Genomic_DNA"/>
</dbReference>
<feature type="domain" description="CUE" evidence="3">
    <location>
        <begin position="118"/>
        <end position="162"/>
    </location>
</feature>
<evidence type="ECO:0000313" key="4">
    <source>
        <dbReference type="EMBL" id="GEU59929.1"/>
    </source>
</evidence>
<dbReference type="AlphaFoldDB" id="A0A6L2LFN2"/>
<feature type="coiled-coil region" evidence="1">
    <location>
        <begin position="241"/>
        <end position="306"/>
    </location>
</feature>
<keyword evidence="2" id="KW-0472">Membrane</keyword>
<proteinExistence type="predicted"/>
<dbReference type="PANTHER" id="PTHR31245:SF20">
    <property type="entry name" value="F18B13.13 PROTEIN"/>
    <property type="match status" value="1"/>
</dbReference>